<dbReference type="InterPro" id="IPR023614">
    <property type="entry name" value="Porin_dom_sf"/>
</dbReference>
<organism evidence="3 4">
    <name type="scientific">Undibacterium aquatile</name>
    <dbReference type="NCBI Taxonomy" id="1537398"/>
    <lineage>
        <taxon>Bacteria</taxon>
        <taxon>Pseudomonadati</taxon>
        <taxon>Pseudomonadota</taxon>
        <taxon>Betaproteobacteria</taxon>
        <taxon>Burkholderiales</taxon>
        <taxon>Oxalobacteraceae</taxon>
        <taxon>Undibacterium</taxon>
    </lineage>
</organism>
<evidence type="ECO:0000313" key="4">
    <source>
        <dbReference type="Proteomes" id="UP000637632"/>
    </source>
</evidence>
<keyword evidence="1" id="KW-0732">Signal</keyword>
<feature type="chain" id="PRO_5047091224" evidence="1">
    <location>
        <begin position="25"/>
        <end position="412"/>
    </location>
</feature>
<feature type="domain" description="Porin" evidence="2">
    <location>
        <begin position="13"/>
        <end position="385"/>
    </location>
</feature>
<proteinExistence type="predicted"/>
<evidence type="ECO:0000259" key="2">
    <source>
        <dbReference type="Pfam" id="PF13609"/>
    </source>
</evidence>
<protein>
    <submittedName>
        <fullName evidence="3">Porin</fullName>
    </submittedName>
</protein>
<accession>A0ABR6XD37</accession>
<dbReference type="Pfam" id="PF13609">
    <property type="entry name" value="Porin_4"/>
    <property type="match status" value="1"/>
</dbReference>
<feature type="signal peptide" evidence="1">
    <location>
        <begin position="1"/>
        <end position="24"/>
    </location>
</feature>
<dbReference type="RefSeq" id="WP_190477748.1">
    <property type="nucleotide sequence ID" value="NZ_JACOFT010000002.1"/>
</dbReference>
<reference evidence="3 4" key="1">
    <citation type="submission" date="2020-08" db="EMBL/GenBank/DDBJ databases">
        <title>Novel species isolated from subtropical streams in China.</title>
        <authorList>
            <person name="Lu H."/>
        </authorList>
    </citation>
    <scope>NUCLEOTIDE SEQUENCE [LARGE SCALE GENOMIC DNA]</scope>
    <source>
        <strain evidence="3 4">CCTCC AB 2015119</strain>
    </source>
</reference>
<evidence type="ECO:0000256" key="1">
    <source>
        <dbReference type="SAM" id="SignalP"/>
    </source>
</evidence>
<dbReference type="Proteomes" id="UP000637632">
    <property type="component" value="Unassembled WGS sequence"/>
</dbReference>
<name>A0ABR6XD37_9BURK</name>
<gene>
    <name evidence="3" type="ORF">H8K26_04635</name>
</gene>
<sequence length="412" mass="45646">MSAWSLKFPILALAVLSTQNTAAADEKDYSITGFGTLGISHSDTRQADIVRDLSQESGVGYTRQTDAGIDSNLGLQINRSFSDNFDAAIQVVSRKSADNFTPTVTWAYASYSPDDKFQLRAGRLGFDVYMLADSRNIGYSYTWVRPPVDFFGRLVVSYFDGVDTVLSHPLGNGNLKAKFFYGLAREKIYLGSPEKYYSLNHSELSGAHLEYQQKNWTIRAGYSELKLADDYRPFDPIVAELTSPSIAATVPASSGIADQLTTHGKKLKYTSIGAVLDHGSLQAQFMLGRIESDSVLLQNSDAAYLTMSYRIKKWTPYATVSASRQQGADKQITTDPALSTRLRNTISGINKQLTPNGQQTFTAGIRYDLGDNANIKVQFDHIRSQKHFLVRNPQEGWDGHANLLSVAYNFVF</sequence>
<dbReference type="InterPro" id="IPR033900">
    <property type="entry name" value="Gram_neg_porin_domain"/>
</dbReference>
<comment type="caution">
    <text evidence="3">The sequence shown here is derived from an EMBL/GenBank/DDBJ whole genome shotgun (WGS) entry which is preliminary data.</text>
</comment>
<dbReference type="SUPFAM" id="SSF56935">
    <property type="entry name" value="Porins"/>
    <property type="match status" value="1"/>
</dbReference>
<dbReference type="Gene3D" id="2.40.160.10">
    <property type="entry name" value="Porin"/>
    <property type="match status" value="1"/>
</dbReference>
<keyword evidence="4" id="KW-1185">Reference proteome</keyword>
<evidence type="ECO:0000313" key="3">
    <source>
        <dbReference type="EMBL" id="MBC3810720.1"/>
    </source>
</evidence>
<dbReference type="EMBL" id="JACOFT010000002">
    <property type="protein sequence ID" value="MBC3810720.1"/>
    <property type="molecule type" value="Genomic_DNA"/>
</dbReference>